<dbReference type="SUPFAM" id="SSF55874">
    <property type="entry name" value="ATPase domain of HSP90 chaperone/DNA topoisomerase II/histidine kinase"/>
    <property type="match status" value="1"/>
</dbReference>
<dbReference type="GO" id="GO:0005524">
    <property type="term" value="F:ATP binding"/>
    <property type="evidence" value="ECO:0007669"/>
    <property type="project" value="UniProtKB-KW"/>
</dbReference>
<accession>A0A0X8NZP1</accession>
<evidence type="ECO:0000259" key="1">
    <source>
        <dbReference type="Pfam" id="PF13581"/>
    </source>
</evidence>
<keyword evidence="2" id="KW-0547">Nucleotide-binding</keyword>
<gene>
    <name evidence="2" type="ORF">AL504_15140</name>
</gene>
<dbReference type="AlphaFoldDB" id="A0A0X8NZP1"/>
<dbReference type="Pfam" id="PF13581">
    <property type="entry name" value="HATPase_c_2"/>
    <property type="match status" value="1"/>
</dbReference>
<sequence>MPPQPDTLDLVPDARAVASAIEWLEAIAERDAWSPKLSFGLSLSLDEALTNIVSYAFDDPLLAPDPAHVSLACRQDDEWISLEIIDNGRPYDPTKTPPPPLAATLDDAEIGGHGVRLMQHYLHDLRYTRNGNENRLTLVMRAA</sequence>
<evidence type="ECO:0000313" key="3">
    <source>
        <dbReference type="Proteomes" id="UP000060602"/>
    </source>
</evidence>
<feature type="domain" description="Histidine kinase/HSP90-like ATPase" evidence="1">
    <location>
        <begin position="12"/>
        <end position="139"/>
    </location>
</feature>
<keyword evidence="2" id="KW-0067">ATP-binding</keyword>
<dbReference type="EMBL" id="CP014060">
    <property type="protein sequence ID" value="AMG37228.1"/>
    <property type="molecule type" value="Genomic_DNA"/>
</dbReference>
<dbReference type="InterPro" id="IPR036890">
    <property type="entry name" value="HATPase_C_sf"/>
</dbReference>
<dbReference type="CDD" id="cd16936">
    <property type="entry name" value="HATPase_RsbW-like"/>
    <property type="match status" value="1"/>
</dbReference>
<dbReference type="InterPro" id="IPR003594">
    <property type="entry name" value="HATPase_dom"/>
</dbReference>
<dbReference type="RefSeq" id="WP_061072464.1">
    <property type="nucleotide sequence ID" value="NZ_CP014060.2"/>
</dbReference>
<organism evidence="2 3">
    <name type="scientific">Alcaligenes xylosoxydans xylosoxydans</name>
    <name type="common">Achromobacter xylosoxidans</name>
    <dbReference type="NCBI Taxonomy" id="85698"/>
    <lineage>
        <taxon>Bacteria</taxon>
        <taxon>Pseudomonadati</taxon>
        <taxon>Pseudomonadota</taxon>
        <taxon>Betaproteobacteria</taxon>
        <taxon>Burkholderiales</taxon>
        <taxon>Alcaligenaceae</taxon>
        <taxon>Achromobacter</taxon>
    </lineage>
</organism>
<name>A0A0X8NZP1_ALCXX</name>
<evidence type="ECO:0000313" key="2">
    <source>
        <dbReference type="EMBL" id="AMG37228.1"/>
    </source>
</evidence>
<protein>
    <submittedName>
        <fullName evidence="2">ATP-binding protein</fullName>
    </submittedName>
</protein>
<dbReference type="Gene3D" id="3.30.565.10">
    <property type="entry name" value="Histidine kinase-like ATPase, C-terminal domain"/>
    <property type="match status" value="1"/>
</dbReference>
<dbReference type="Proteomes" id="UP000060602">
    <property type="component" value="Chromosome"/>
</dbReference>
<reference evidence="3" key="1">
    <citation type="submission" date="2015-12" db="EMBL/GenBank/DDBJ databases">
        <title>FDA dAtabase for Regulatory Grade micrObial Sequences (FDA-ARGOS): Supporting development and validation of Infectious Disease Dx tests.</title>
        <authorList>
            <person name="Case J."/>
            <person name="Tallon L."/>
            <person name="Sadzewicz L."/>
            <person name="Sengamalay N."/>
            <person name="Ott S."/>
            <person name="Godinez A."/>
            <person name="Nagaraj S."/>
            <person name="Nadendla S."/>
            <person name="Sichtig H."/>
        </authorList>
    </citation>
    <scope>NUCLEOTIDE SEQUENCE [LARGE SCALE GENOMIC DNA]</scope>
    <source>
        <strain evidence="3">FDAARGOS_147</strain>
    </source>
</reference>
<proteinExistence type="predicted"/>